<dbReference type="Pfam" id="PF03756">
    <property type="entry name" value="AfsA"/>
    <property type="match status" value="1"/>
</dbReference>
<organism evidence="3 4">
    <name type="scientific">Streptomyces xiamenensis</name>
    <dbReference type="NCBI Taxonomy" id="408015"/>
    <lineage>
        <taxon>Bacteria</taxon>
        <taxon>Bacillati</taxon>
        <taxon>Actinomycetota</taxon>
        <taxon>Actinomycetes</taxon>
        <taxon>Kitasatosporales</taxon>
        <taxon>Streptomycetaceae</taxon>
        <taxon>Streptomyces</taxon>
    </lineage>
</organism>
<protein>
    <recommendedName>
        <fullName evidence="2">A-factor biosynthesis hotdog domain-containing protein</fullName>
    </recommendedName>
</protein>
<evidence type="ECO:0000256" key="1">
    <source>
        <dbReference type="SAM" id="MobiDB-lite"/>
    </source>
</evidence>
<sequence>MVRTVSALAADIGAGRYDTENGDPESGEADGGVRLHEGQGVGRFERAYLQAAIDRRGLADRIRFADPGLEPVGRDIVHKRSADNVLLAGLRRTGDRTYTAGIRVHGDNELLLDHQTGEHVQGMVIVEAARQLFLGVFEHGYRDRWPLTSFYIVWNSVRLDFAGFLFPLPAQISGTVREISLERPRQQLEFALHTELSQGGRPVAAGEIGFSALPTDRIAAIERRKAARAVSGVLATVAA</sequence>
<proteinExistence type="predicted"/>
<dbReference type="HOGENOM" id="CLU_090339_0_0_11"/>
<dbReference type="KEGG" id="sxi:SXIM_28210"/>
<evidence type="ECO:0000313" key="3">
    <source>
        <dbReference type="EMBL" id="AKG44205.1"/>
    </source>
</evidence>
<dbReference type="PATRIC" id="fig|408015.6.peg.2858"/>
<evidence type="ECO:0000313" key="4">
    <source>
        <dbReference type="Proteomes" id="UP000034034"/>
    </source>
</evidence>
<dbReference type="AlphaFoldDB" id="A0A0F7FUX2"/>
<gene>
    <name evidence="3" type="ORF">SXIM_28210</name>
</gene>
<name>A0A0F7FUX2_9ACTN</name>
<keyword evidence="4" id="KW-1185">Reference proteome</keyword>
<dbReference type="EMBL" id="CP009922">
    <property type="protein sequence ID" value="AKG44205.1"/>
    <property type="molecule type" value="Genomic_DNA"/>
</dbReference>
<accession>A0A0F7FUX2</accession>
<dbReference type="STRING" id="408015.SXIM_28210"/>
<evidence type="ECO:0000259" key="2">
    <source>
        <dbReference type="Pfam" id="PF03756"/>
    </source>
</evidence>
<dbReference type="InterPro" id="IPR005509">
    <property type="entry name" value="AfsA_hotdog_dom"/>
</dbReference>
<feature type="region of interest" description="Disordered" evidence="1">
    <location>
        <begin position="15"/>
        <end position="34"/>
    </location>
</feature>
<feature type="domain" description="A-factor biosynthesis hotdog" evidence="2">
    <location>
        <begin position="77"/>
        <end position="209"/>
    </location>
</feature>
<dbReference type="Proteomes" id="UP000034034">
    <property type="component" value="Chromosome"/>
</dbReference>
<reference evidence="3" key="1">
    <citation type="submission" date="2019-08" db="EMBL/GenBank/DDBJ databases">
        <title>Complete genome sequence of a mangrove-derived Streptomyces xiamenensis.</title>
        <authorList>
            <person name="Xu J."/>
        </authorList>
    </citation>
    <scope>NUCLEOTIDE SEQUENCE</scope>
    <source>
        <strain evidence="3">318</strain>
    </source>
</reference>